<evidence type="ECO:0000313" key="1">
    <source>
        <dbReference type="EnsemblMetazoa" id="GPAI010904-PA"/>
    </source>
</evidence>
<dbReference type="VEuPathDB" id="VectorBase:GPAI010904"/>
<proteinExistence type="predicted"/>
<accession>A0A1A9ZCZ4</accession>
<sequence length="237" mass="26323">MAGNDQNYSQSEGNILSSIAWSENGQHVCVTIPGIILSRNTEIYLLIYKLVSKSNAATRGAGCNSVPDDMLTIAPFRCFFISGITRRDIKVTAPTFTLIISQIFPPVCPRTDDKTHPIHIAYLYTMRPVASGLNGFTQSEDRRTITATSFSSVRDIKTTLRPCLANSFAYSLPIPSVAPNESLHKPSSRHWLGRSGIYLLSTGTIYFSSRIRFNYKGERCNVSDNQSYARLIIITQS</sequence>
<reference evidence="1" key="2">
    <citation type="submission" date="2020-05" db="UniProtKB">
        <authorList>
            <consortium name="EnsemblMetazoa"/>
        </authorList>
    </citation>
    <scope>IDENTIFICATION</scope>
    <source>
        <strain evidence="1">IAEA</strain>
    </source>
</reference>
<name>A0A1A9ZCZ4_GLOPL</name>
<organism evidence="1 2">
    <name type="scientific">Glossina pallidipes</name>
    <name type="common">Tsetse fly</name>
    <dbReference type="NCBI Taxonomy" id="7398"/>
    <lineage>
        <taxon>Eukaryota</taxon>
        <taxon>Metazoa</taxon>
        <taxon>Ecdysozoa</taxon>
        <taxon>Arthropoda</taxon>
        <taxon>Hexapoda</taxon>
        <taxon>Insecta</taxon>
        <taxon>Pterygota</taxon>
        <taxon>Neoptera</taxon>
        <taxon>Endopterygota</taxon>
        <taxon>Diptera</taxon>
        <taxon>Brachycera</taxon>
        <taxon>Muscomorpha</taxon>
        <taxon>Hippoboscoidea</taxon>
        <taxon>Glossinidae</taxon>
        <taxon>Glossina</taxon>
    </lineage>
</organism>
<dbReference type="Proteomes" id="UP000092445">
    <property type="component" value="Unassembled WGS sequence"/>
</dbReference>
<protein>
    <submittedName>
        <fullName evidence="1">Uncharacterized protein</fullName>
    </submittedName>
</protein>
<dbReference type="AlphaFoldDB" id="A0A1A9ZCZ4"/>
<keyword evidence="2" id="KW-1185">Reference proteome</keyword>
<reference evidence="2" key="1">
    <citation type="submission" date="2014-03" db="EMBL/GenBank/DDBJ databases">
        <authorList>
            <person name="Aksoy S."/>
            <person name="Warren W."/>
            <person name="Wilson R.K."/>
        </authorList>
    </citation>
    <scope>NUCLEOTIDE SEQUENCE [LARGE SCALE GENOMIC DNA]</scope>
    <source>
        <strain evidence="2">IAEA</strain>
    </source>
</reference>
<evidence type="ECO:0000313" key="2">
    <source>
        <dbReference type="Proteomes" id="UP000092445"/>
    </source>
</evidence>
<dbReference type="EnsemblMetazoa" id="GPAI010904-RA">
    <property type="protein sequence ID" value="GPAI010904-PA"/>
    <property type="gene ID" value="GPAI010904"/>
</dbReference>